<proteinExistence type="inferred from homology"/>
<keyword evidence="3 13" id="KW-0820">tRNA-binding</keyword>
<dbReference type="PIRSF" id="PIRSF004976">
    <property type="entry name" value="ATPase_YdaO"/>
    <property type="match status" value="1"/>
</dbReference>
<evidence type="ECO:0000256" key="2">
    <source>
        <dbReference type="ARBA" id="ARBA00022490"/>
    </source>
</evidence>
<keyword evidence="7 13" id="KW-0547">Nucleotide-binding</keyword>
<dbReference type="CDD" id="cd24138">
    <property type="entry name" value="TtcA-like"/>
    <property type="match status" value="1"/>
</dbReference>
<dbReference type="HAMAP" id="MF_01850">
    <property type="entry name" value="TtcA"/>
    <property type="match status" value="1"/>
</dbReference>
<dbReference type="GO" id="GO:0005737">
    <property type="term" value="C:cytoplasm"/>
    <property type="evidence" value="ECO:0007669"/>
    <property type="project" value="UniProtKB-SubCell"/>
</dbReference>
<evidence type="ECO:0000256" key="8">
    <source>
        <dbReference type="ARBA" id="ARBA00022840"/>
    </source>
</evidence>
<dbReference type="GO" id="GO:0000049">
    <property type="term" value="F:tRNA binding"/>
    <property type="evidence" value="ECO:0007669"/>
    <property type="project" value="UniProtKB-KW"/>
</dbReference>
<comment type="cofactor">
    <cofactor evidence="13">
        <name>[4Fe-4S] cluster</name>
        <dbReference type="ChEBI" id="CHEBI:49883"/>
    </cofactor>
    <text evidence="13">Binds 1 [4Fe-4S] cluster per subunit. The cluster is chelated by three Cys residues, the fourth Fe has a free coordination site that may bind a sulfur atom transferred from the persulfide of IscS.</text>
</comment>
<name>A0AAJ4WBE7_9GAMM</name>
<dbReference type="PANTHER" id="PTHR43686:SF1">
    <property type="entry name" value="AMINOTRAN_5 DOMAIN-CONTAINING PROTEIN"/>
    <property type="match status" value="1"/>
</dbReference>
<evidence type="ECO:0000256" key="10">
    <source>
        <dbReference type="ARBA" id="ARBA00022884"/>
    </source>
</evidence>
<dbReference type="Pfam" id="PF01171">
    <property type="entry name" value="ATP_bind_3"/>
    <property type="match status" value="1"/>
</dbReference>
<keyword evidence="6 13" id="KW-0479">Metal-binding</keyword>
<dbReference type="InterPro" id="IPR035107">
    <property type="entry name" value="tRNA_thiolation_TtcA_Ctu1"/>
</dbReference>
<dbReference type="RefSeq" id="WP_047780866.1">
    <property type="nucleotide sequence ID" value="NZ_FOLW01000006.1"/>
</dbReference>
<comment type="cofactor">
    <cofactor evidence="13">
        <name>Mg(2+)</name>
        <dbReference type="ChEBI" id="CHEBI:18420"/>
    </cofactor>
</comment>
<evidence type="ECO:0000313" key="16">
    <source>
        <dbReference type="Proteomes" id="UP000226420"/>
    </source>
</evidence>
<keyword evidence="10 13" id="KW-0694">RNA-binding</keyword>
<dbReference type="GO" id="GO:0005524">
    <property type="term" value="F:ATP binding"/>
    <property type="evidence" value="ECO:0007669"/>
    <property type="project" value="UniProtKB-UniRule"/>
</dbReference>
<reference evidence="15 16" key="1">
    <citation type="submission" date="2016-10" db="EMBL/GenBank/DDBJ databases">
        <authorList>
            <person name="Varghese N."/>
            <person name="Submissions S."/>
        </authorList>
    </citation>
    <scope>NUCLEOTIDE SEQUENCE [LARGE SCALE GENOMIC DNA]</scope>
    <source>
        <strain evidence="15 16">DSM 5563</strain>
    </source>
</reference>
<evidence type="ECO:0000256" key="11">
    <source>
        <dbReference type="ARBA" id="ARBA00023004"/>
    </source>
</evidence>
<feature type="binding site" evidence="13">
    <location>
        <position position="122"/>
    </location>
    <ligand>
        <name>[4Fe-4S] cluster</name>
        <dbReference type="ChEBI" id="CHEBI:49883"/>
    </ligand>
</feature>
<feature type="short sequence motif" description="PP-loop motif" evidence="13">
    <location>
        <begin position="47"/>
        <end position="52"/>
    </location>
</feature>
<dbReference type="SUPFAM" id="SSF52402">
    <property type="entry name" value="Adenine nucleotide alpha hydrolases-like"/>
    <property type="match status" value="1"/>
</dbReference>
<dbReference type="EMBL" id="FOLW01000006">
    <property type="protein sequence ID" value="SFD00294.1"/>
    <property type="molecule type" value="Genomic_DNA"/>
</dbReference>
<feature type="domain" description="tRNA(Ile)-lysidine/2-thiocytidine synthase N-terminal" evidence="14">
    <location>
        <begin position="42"/>
        <end position="204"/>
    </location>
</feature>
<keyword evidence="4 13" id="KW-0808">Transferase</keyword>
<dbReference type="GO" id="GO:0000287">
    <property type="term" value="F:magnesium ion binding"/>
    <property type="evidence" value="ECO:0007669"/>
    <property type="project" value="UniProtKB-UniRule"/>
</dbReference>
<keyword evidence="8 13" id="KW-0067">ATP-binding</keyword>
<dbReference type="AlphaFoldDB" id="A0AAJ4WBE7"/>
<keyword evidence="2 13" id="KW-0963">Cytoplasm</keyword>
<evidence type="ECO:0000256" key="13">
    <source>
        <dbReference type="HAMAP-Rule" id="MF_01850"/>
    </source>
</evidence>
<comment type="similarity">
    <text evidence="13">Belongs to the TtcA family.</text>
</comment>
<sequence length="307" mass="34806">MSTTASPSQKEQYNLNKLHKRLRRNVGEAIADFSMIEDGDRIMVCLSGGKDSYTMLDILQNLQRSAPISFELIAVNLDQKQPGFPEHVLPEYLKSLGIEYKIVEENTYGIVKEKIPEGKTTCSLCSRLRRGILYRTASELGATKIALGHHRDDILQTLFLNMFYGGKLKGMPPKLMSDDGKHIVIRPLAYCREKDIERYAEAKAFPIIPCNLCGSQPNLQRQVIKDMLRDWDRRYPGRIETMFSAMQNVVPSHLCDRELFDFAAIQQGMPVVHGGDLAFDREELPMQPVGFTPEDNDELGIDVVEVK</sequence>
<keyword evidence="1 13" id="KW-0004">4Fe-4S</keyword>
<dbReference type="InterPro" id="IPR011063">
    <property type="entry name" value="TilS/TtcA_N"/>
</dbReference>
<dbReference type="Gene3D" id="3.40.50.620">
    <property type="entry name" value="HUPs"/>
    <property type="match status" value="1"/>
</dbReference>
<comment type="catalytic activity">
    <reaction evidence="13">
        <text>cytidine(32) in tRNA + S-sulfanyl-L-cysteinyl-[cysteine desulfurase] + AH2 + ATP = 2-thiocytidine(32) in tRNA + L-cysteinyl-[cysteine desulfurase] + A + AMP + diphosphate + H(+)</text>
        <dbReference type="Rhea" id="RHEA:57048"/>
        <dbReference type="Rhea" id="RHEA-COMP:10288"/>
        <dbReference type="Rhea" id="RHEA-COMP:12157"/>
        <dbReference type="Rhea" id="RHEA-COMP:12158"/>
        <dbReference type="Rhea" id="RHEA-COMP:14821"/>
        <dbReference type="ChEBI" id="CHEBI:13193"/>
        <dbReference type="ChEBI" id="CHEBI:15378"/>
        <dbReference type="ChEBI" id="CHEBI:17499"/>
        <dbReference type="ChEBI" id="CHEBI:29950"/>
        <dbReference type="ChEBI" id="CHEBI:30616"/>
        <dbReference type="ChEBI" id="CHEBI:33019"/>
        <dbReference type="ChEBI" id="CHEBI:61963"/>
        <dbReference type="ChEBI" id="CHEBI:82748"/>
        <dbReference type="ChEBI" id="CHEBI:141453"/>
        <dbReference type="ChEBI" id="CHEBI:456215"/>
    </reaction>
</comment>
<evidence type="ECO:0000256" key="9">
    <source>
        <dbReference type="ARBA" id="ARBA00022842"/>
    </source>
</evidence>
<dbReference type="NCBIfam" id="NF007972">
    <property type="entry name" value="PRK10696.1"/>
    <property type="match status" value="1"/>
</dbReference>
<accession>A0AAJ4WBE7</accession>
<evidence type="ECO:0000256" key="5">
    <source>
        <dbReference type="ARBA" id="ARBA00022694"/>
    </source>
</evidence>
<evidence type="ECO:0000256" key="3">
    <source>
        <dbReference type="ARBA" id="ARBA00022555"/>
    </source>
</evidence>
<dbReference type="GO" id="GO:0051539">
    <property type="term" value="F:4 iron, 4 sulfur cluster binding"/>
    <property type="evidence" value="ECO:0007669"/>
    <property type="project" value="UniProtKB-UniRule"/>
</dbReference>
<evidence type="ECO:0000256" key="7">
    <source>
        <dbReference type="ARBA" id="ARBA00022741"/>
    </source>
</evidence>
<keyword evidence="5 13" id="KW-0819">tRNA processing</keyword>
<organism evidence="15 16">
    <name type="scientific">Pragia fontium DSM 5563 = ATCC 49100</name>
    <dbReference type="NCBI Taxonomy" id="1122977"/>
    <lineage>
        <taxon>Bacteria</taxon>
        <taxon>Pseudomonadati</taxon>
        <taxon>Pseudomonadota</taxon>
        <taxon>Gammaproteobacteria</taxon>
        <taxon>Enterobacterales</taxon>
        <taxon>Budviciaceae</taxon>
        <taxon>Pragia</taxon>
    </lineage>
</organism>
<comment type="subcellular location">
    <subcellularLocation>
        <location evidence="13">Cytoplasm</location>
    </subcellularLocation>
</comment>
<comment type="miscellaneous">
    <text evidence="13">The thiolation reaction likely consists of two steps: a first activation step by ATP to form an adenylated intermediate of the target base of tRNA, and a second nucleophilic substitution step of the sulfur (S) atom supplied by the hydrosulfide attached to the Fe-S cluster.</text>
</comment>
<feature type="binding site" evidence="13">
    <location>
        <position position="125"/>
    </location>
    <ligand>
        <name>[4Fe-4S] cluster</name>
        <dbReference type="ChEBI" id="CHEBI:49883"/>
    </ligand>
</feature>
<evidence type="ECO:0000256" key="12">
    <source>
        <dbReference type="ARBA" id="ARBA00023014"/>
    </source>
</evidence>
<feature type="binding site" evidence="13">
    <location>
        <position position="213"/>
    </location>
    <ligand>
        <name>[4Fe-4S] cluster</name>
        <dbReference type="ChEBI" id="CHEBI:49883"/>
    </ligand>
</feature>
<keyword evidence="9 13" id="KW-0460">Magnesium</keyword>
<keyword evidence="12 13" id="KW-0411">Iron-sulfur</keyword>
<protein>
    <recommendedName>
        <fullName evidence="13">tRNA-cytidine(32) 2-sulfurtransferase</fullName>
        <ecNumber evidence="13">2.8.1.-</ecNumber>
    </recommendedName>
    <alternativeName>
        <fullName evidence="13">Two-thiocytidine biosynthesis protein A</fullName>
    </alternativeName>
    <alternativeName>
        <fullName evidence="13">tRNA 2-thiocytidine biosynthesis protein TtcA</fullName>
    </alternativeName>
</protein>
<evidence type="ECO:0000256" key="6">
    <source>
        <dbReference type="ARBA" id="ARBA00022723"/>
    </source>
</evidence>
<evidence type="ECO:0000313" key="15">
    <source>
        <dbReference type="EMBL" id="SFD00294.1"/>
    </source>
</evidence>
<dbReference type="PANTHER" id="PTHR43686">
    <property type="entry name" value="SULFURTRANSFERASE-RELATED"/>
    <property type="match status" value="1"/>
</dbReference>
<evidence type="ECO:0000259" key="14">
    <source>
        <dbReference type="Pfam" id="PF01171"/>
    </source>
</evidence>
<comment type="subunit">
    <text evidence="13">Homodimer.</text>
</comment>
<dbReference type="GO" id="GO:0034227">
    <property type="term" value="P:tRNA thio-modification"/>
    <property type="evidence" value="ECO:0007669"/>
    <property type="project" value="UniProtKB-UniRule"/>
</dbReference>
<comment type="pathway">
    <text evidence="13">tRNA modification.</text>
</comment>
<evidence type="ECO:0000256" key="1">
    <source>
        <dbReference type="ARBA" id="ARBA00022485"/>
    </source>
</evidence>
<dbReference type="InterPro" id="IPR012089">
    <property type="entry name" value="tRNA_Cyd_32_2_STrfase"/>
</dbReference>
<keyword evidence="11 13" id="KW-0408">Iron</keyword>
<gene>
    <name evidence="13" type="primary">ttcA</name>
    <name evidence="15" type="ORF">SAMN02745723_106193</name>
</gene>
<evidence type="ECO:0000256" key="4">
    <source>
        <dbReference type="ARBA" id="ARBA00022679"/>
    </source>
</evidence>
<comment type="function">
    <text evidence="13">Catalyzes the ATP-dependent 2-thiolation of cytidine in position 32 of tRNA, to form 2-thiocytidine (s(2)C32). The sulfur atoms are provided by the cysteine/cysteine desulfurase (IscS) system.</text>
</comment>
<dbReference type="InterPro" id="IPR014729">
    <property type="entry name" value="Rossmann-like_a/b/a_fold"/>
</dbReference>
<dbReference type="Proteomes" id="UP000226420">
    <property type="component" value="Unassembled WGS sequence"/>
</dbReference>
<dbReference type="GO" id="GO:0016783">
    <property type="term" value="F:sulfurtransferase activity"/>
    <property type="evidence" value="ECO:0007669"/>
    <property type="project" value="UniProtKB-UniRule"/>
</dbReference>
<comment type="caution">
    <text evidence="15">The sequence shown here is derived from an EMBL/GenBank/DDBJ whole genome shotgun (WGS) entry which is preliminary data.</text>
</comment>
<dbReference type="EC" id="2.8.1.-" evidence="13"/>